<evidence type="ECO:0000313" key="10">
    <source>
        <dbReference type="EMBL" id="PQJ87038.1"/>
    </source>
</evidence>
<evidence type="ECO:0000256" key="1">
    <source>
        <dbReference type="ARBA" id="ARBA00003476"/>
    </source>
</evidence>
<dbReference type="GO" id="GO:0009279">
    <property type="term" value="C:cell outer membrane"/>
    <property type="evidence" value="ECO:0007669"/>
    <property type="project" value="TreeGrafter"/>
</dbReference>
<organism evidence="10 11">
    <name type="scientific">Aliivibrio sifiae</name>
    <dbReference type="NCBI Taxonomy" id="566293"/>
    <lineage>
        <taxon>Bacteria</taxon>
        <taxon>Pseudomonadati</taxon>
        <taxon>Pseudomonadota</taxon>
        <taxon>Gammaproteobacteria</taxon>
        <taxon>Vibrionales</taxon>
        <taxon>Vibrionaceae</taxon>
        <taxon>Aliivibrio</taxon>
    </lineage>
</organism>
<protein>
    <submittedName>
        <fullName evidence="10">Cellulose synthase</fullName>
    </submittedName>
</protein>
<comment type="caution">
    <text evidence="10">The sequence shown here is derived from an EMBL/GenBank/DDBJ whole genome shotgun (WGS) entry which is preliminary data.</text>
</comment>
<dbReference type="PRINTS" id="PR01441">
    <property type="entry name" value="CELLSNTHASEC"/>
</dbReference>
<keyword evidence="4" id="KW-0677">Repeat</keyword>
<evidence type="ECO:0000256" key="6">
    <source>
        <dbReference type="ARBA" id="ARBA00022916"/>
    </source>
</evidence>
<dbReference type="AlphaFoldDB" id="A0A2S7X6Q3"/>
<dbReference type="UniPathway" id="UPA00694"/>
<dbReference type="PROSITE" id="PS50005">
    <property type="entry name" value="TPR"/>
    <property type="match status" value="2"/>
</dbReference>
<comment type="pathway">
    <text evidence="2">Glycan metabolism; bacterial cellulose biosynthesis.</text>
</comment>
<evidence type="ECO:0000313" key="12">
    <source>
        <dbReference type="Proteomes" id="UP001156660"/>
    </source>
</evidence>
<dbReference type="GO" id="GO:0030244">
    <property type="term" value="P:cellulose biosynthetic process"/>
    <property type="evidence" value="ECO:0007669"/>
    <property type="project" value="UniProtKB-KW"/>
</dbReference>
<dbReference type="PANTHER" id="PTHR44858">
    <property type="entry name" value="TETRATRICOPEPTIDE REPEAT PROTEIN 6"/>
    <property type="match status" value="1"/>
</dbReference>
<dbReference type="InterPro" id="IPR011990">
    <property type="entry name" value="TPR-like_helical_dom_sf"/>
</dbReference>
<reference evidence="9" key="4">
    <citation type="submission" date="2023-01" db="EMBL/GenBank/DDBJ databases">
        <title>Draft genome sequence of Aliivibrio sifiae strain NBRC 105001.</title>
        <authorList>
            <person name="Sun Q."/>
            <person name="Mori K."/>
        </authorList>
    </citation>
    <scope>NUCLEOTIDE SEQUENCE</scope>
    <source>
        <strain evidence="9">NBRC 105001</strain>
    </source>
</reference>
<keyword evidence="3" id="KW-0732">Signal</keyword>
<keyword evidence="12" id="KW-1185">Reference proteome</keyword>
<dbReference type="InterPro" id="IPR050498">
    <property type="entry name" value="Ycf3"/>
</dbReference>
<dbReference type="Proteomes" id="UP001156660">
    <property type="component" value="Unassembled WGS sequence"/>
</dbReference>
<evidence type="ECO:0000259" key="8">
    <source>
        <dbReference type="Pfam" id="PF05420"/>
    </source>
</evidence>
<reference evidence="9" key="1">
    <citation type="journal article" date="2014" name="Int. J. Syst. Evol. Microbiol.">
        <title>Complete genome of a new Firmicutes species belonging to the dominant human colonic microbiota ('Ruminococcus bicirculans') reveals two chromosomes and a selective capacity to utilize plant glucans.</title>
        <authorList>
            <consortium name="NISC Comparative Sequencing Program"/>
            <person name="Wegmann U."/>
            <person name="Louis P."/>
            <person name="Goesmann A."/>
            <person name="Henrissat B."/>
            <person name="Duncan S.H."/>
            <person name="Flint H.J."/>
        </authorList>
    </citation>
    <scope>NUCLEOTIDE SEQUENCE</scope>
    <source>
        <strain evidence="9">NBRC 105001</strain>
    </source>
</reference>
<keyword evidence="6" id="KW-0135">Cellulose biosynthesis</keyword>
<dbReference type="EMBL" id="BSOU01000002">
    <property type="protein sequence ID" value="GLR73830.1"/>
    <property type="molecule type" value="Genomic_DNA"/>
</dbReference>
<dbReference type="InterPro" id="IPR008410">
    <property type="entry name" value="BCSC_C"/>
</dbReference>
<reference evidence="10 11" key="2">
    <citation type="submission" date="2016-12" db="EMBL/GenBank/DDBJ databases">
        <title>Diversity of luminous bacteria.</title>
        <authorList>
            <person name="Yoshizawa S."/>
            <person name="Kogure K."/>
        </authorList>
    </citation>
    <scope>NUCLEOTIDE SEQUENCE [LARGE SCALE GENOMIC DNA]</scope>
    <source>
        <strain evidence="10 11">NBRC 105001</strain>
    </source>
</reference>
<evidence type="ECO:0000313" key="9">
    <source>
        <dbReference type="EMBL" id="GLR73830.1"/>
    </source>
</evidence>
<comment type="function">
    <text evidence="1">Required for maximal bacterial cellulose synthesis.</text>
</comment>
<dbReference type="InterPro" id="IPR019734">
    <property type="entry name" value="TPR_rpt"/>
</dbReference>
<proteinExistence type="predicted"/>
<dbReference type="InterPro" id="IPR003921">
    <property type="entry name" value="Cell_synth_C"/>
</dbReference>
<dbReference type="GO" id="GO:0006011">
    <property type="term" value="P:UDP-alpha-D-glucose metabolic process"/>
    <property type="evidence" value="ECO:0007669"/>
    <property type="project" value="InterPro"/>
</dbReference>
<accession>A0A2S7X6Q3</accession>
<sequence>MSIERFAVNQITRLLPIAVIGAFFSSSIMAANPKSELTMVKPIVFQSDVSNVDSTKQLVEQLKYAQLLHRPDITETTLKRLFAVDPNNAEGLSFQAQHLAKLGQVDQAMGILKKLEVTRPNSETTKQLRDTLSIYSVNKAAYQKIILLSRSGRNKEALQALNKLFPNGMPTPELQLTYLNIESGVKGHERKVLIGLKKLNAEHPGVPDFQLAYADHISKGDPSNPVAMGLLQRLSLEPSVSGSAASLWISRLNDSYITKEVVQQYAVLSSYFPSNVTYRKALLDANKRFEQETELRKDPKYLAKLTGLKKLESGHILSARQQLLIALKARPNDPEILGGLGLAYLRLGQQEVALSYFKKAKKYDKDLRNVDKWNGLINSSSYWAYLERGEKMMQRGDFDGANRKYHQAIKYEPNDPYAYNYLAELALVQEDEDQALHYYNTALSKNRFDETALRGWFNLQLSFYGGEKALDEGHKLSSRQQRILAERFHEVEISLLMTKLTAAMNEGDIEQAKIILDQLVLDPPVSPWSRGEVADSLRLTGQIQRADEQMLAWSKEETAEMSFAYALYLARYGKTSEAIAQLTAISEDNRSDAMVSNLNRLEQNQTFGALYILAKDDPDAAEKEIRRLKVKYASNPDAMLSLIDVQFQLGFTDSARDELLRITPVDEWSMETQLHYGGLLFEFEENKKFEEWQSDLEENHANALLSIDQKIRRDLLFAEYAFRSEEYKNAQMYYSSASQLNTQYQHSALLGLLKTQQALGEDDDAQQLALYLYSEKQALSSRQSMELALILMEYGYQSESIALVEMLKQKQDSDAIDYRDGMAVAMEGKKWNLAKSMAHHALIEDAINPQNDSTTAEFTDDEALSLELKPNEEPKEENLRELYNNADDNWLTRNVKSDLDRIYGRDQGYISFGVDYSARDGANKSVQVPIEAIIPMPEYDGHLQLRADVVHLNSGDIDYYPSNETMSEKNTGTAFGIGWIADSWSADIGTTPVGFDQQNIVGGLNLSGDLGDVGWKATLSRRAETSSTLSYAGMTVPNGVKEHQDEEWGGVMKSGVNLGGSYDLGGSVGYWASAQFHTMTGTGVEDNTRLGLLGGTYWKIINENDRRLSLGLNLMYLNYDKNLSEYAYGNGGYYSPQKYTSVSIPVNYYERLNDGFSYLISGSVSNSWTEEDGPYIDGSPNGSSSTGGGFGFSLEAAAEQRISKRWYLGAAVDIQRSDFYEPNHLLFYAKYTFTDRWQPIAMPVDPLTLYGDFD</sequence>
<evidence type="ECO:0000256" key="7">
    <source>
        <dbReference type="PROSITE-ProRule" id="PRU00339"/>
    </source>
</evidence>
<evidence type="ECO:0000256" key="5">
    <source>
        <dbReference type="ARBA" id="ARBA00022803"/>
    </source>
</evidence>
<dbReference type="SUPFAM" id="SSF48452">
    <property type="entry name" value="TPR-like"/>
    <property type="match status" value="2"/>
</dbReference>
<evidence type="ECO:0000256" key="4">
    <source>
        <dbReference type="ARBA" id="ARBA00022737"/>
    </source>
</evidence>
<dbReference type="GO" id="GO:0046813">
    <property type="term" value="P:receptor-mediated virion attachment to host cell"/>
    <property type="evidence" value="ECO:0007669"/>
    <property type="project" value="TreeGrafter"/>
</dbReference>
<dbReference type="Pfam" id="PF13432">
    <property type="entry name" value="TPR_16"/>
    <property type="match status" value="2"/>
</dbReference>
<evidence type="ECO:0000313" key="11">
    <source>
        <dbReference type="Proteomes" id="UP000239273"/>
    </source>
</evidence>
<dbReference type="SMART" id="SM00028">
    <property type="entry name" value="TPR"/>
    <property type="match status" value="4"/>
</dbReference>
<feature type="repeat" description="TPR" evidence="7">
    <location>
        <begin position="334"/>
        <end position="367"/>
    </location>
</feature>
<gene>
    <name evidence="10" type="ORF">BTO23_12975</name>
    <name evidence="9" type="ORF">GCM10007855_07040</name>
</gene>
<dbReference type="PANTHER" id="PTHR44858:SF1">
    <property type="entry name" value="UDP-N-ACETYLGLUCOSAMINE--PEPTIDE N-ACETYLGLUCOSAMINYLTRANSFERASE SPINDLY-RELATED"/>
    <property type="match status" value="1"/>
</dbReference>
<dbReference type="RefSeq" id="WP_105063730.1">
    <property type="nucleotide sequence ID" value="NZ_BSOU01000002.1"/>
</dbReference>
<evidence type="ECO:0000256" key="2">
    <source>
        <dbReference type="ARBA" id="ARBA00005186"/>
    </source>
</evidence>
<keyword evidence="5 7" id="KW-0802">TPR repeat</keyword>
<dbReference type="Pfam" id="PF05420">
    <property type="entry name" value="BCSC_C"/>
    <property type="match status" value="1"/>
</dbReference>
<dbReference type="Gene3D" id="1.25.40.10">
    <property type="entry name" value="Tetratricopeptide repeat domain"/>
    <property type="match status" value="3"/>
</dbReference>
<dbReference type="EMBL" id="MSCP01000002">
    <property type="protein sequence ID" value="PQJ87038.1"/>
    <property type="molecule type" value="Genomic_DNA"/>
</dbReference>
<reference evidence="12" key="3">
    <citation type="journal article" date="2019" name="Int. J. Syst. Evol. Microbiol.">
        <title>The Global Catalogue of Microorganisms (GCM) 10K type strain sequencing project: providing services to taxonomists for standard genome sequencing and annotation.</title>
        <authorList>
            <consortium name="The Broad Institute Genomics Platform"/>
            <consortium name="The Broad Institute Genome Sequencing Center for Infectious Disease"/>
            <person name="Wu L."/>
            <person name="Ma J."/>
        </authorList>
    </citation>
    <scope>NUCLEOTIDE SEQUENCE [LARGE SCALE GENOMIC DNA]</scope>
    <source>
        <strain evidence="12">NBRC 105001</strain>
    </source>
</reference>
<dbReference type="Proteomes" id="UP000239273">
    <property type="component" value="Unassembled WGS sequence"/>
</dbReference>
<feature type="domain" description="Cellulose synthase operon C C-terminal" evidence="8">
    <location>
        <begin position="924"/>
        <end position="1233"/>
    </location>
</feature>
<dbReference type="OrthoDB" id="174989at2"/>
<feature type="repeat" description="TPR" evidence="7">
    <location>
        <begin position="382"/>
        <end position="415"/>
    </location>
</feature>
<name>A0A2S7X6Q3_9GAMM</name>
<evidence type="ECO:0000256" key="3">
    <source>
        <dbReference type="ARBA" id="ARBA00022729"/>
    </source>
</evidence>